<keyword evidence="4 6" id="KW-1133">Transmembrane helix</keyword>
<organism evidence="7 8">
    <name type="scientific">Acidaminococcus intestini</name>
    <dbReference type="NCBI Taxonomy" id="187327"/>
    <lineage>
        <taxon>Bacteria</taxon>
        <taxon>Bacillati</taxon>
        <taxon>Bacillota</taxon>
        <taxon>Negativicutes</taxon>
        <taxon>Acidaminococcales</taxon>
        <taxon>Acidaminococcaceae</taxon>
        <taxon>Acidaminococcus</taxon>
    </lineage>
</organism>
<feature type="transmembrane region" description="Helical" evidence="6">
    <location>
        <begin position="64"/>
        <end position="82"/>
    </location>
</feature>
<dbReference type="Proteomes" id="UP000754226">
    <property type="component" value="Unassembled WGS sequence"/>
</dbReference>
<evidence type="ECO:0000256" key="3">
    <source>
        <dbReference type="ARBA" id="ARBA00022692"/>
    </source>
</evidence>
<keyword evidence="3 6" id="KW-0812">Transmembrane</keyword>
<evidence type="ECO:0000256" key="6">
    <source>
        <dbReference type="SAM" id="Phobius"/>
    </source>
</evidence>
<protein>
    <submittedName>
        <fullName evidence="7">ABC transporter permease</fullName>
    </submittedName>
</protein>
<comment type="similarity">
    <text evidence="2">Belongs to the UPF0014 family.</text>
</comment>
<evidence type="ECO:0000313" key="7">
    <source>
        <dbReference type="EMBL" id="MBS5519175.1"/>
    </source>
</evidence>
<sequence length="263" mass="28866">MNVFLMQFLQFSTVYLLLLLILFIMKRCHIEKTSLLLMASAKMTIQLILSGWVLTYLFGNPNTLWTGLYLFVMMAFSIHRVLSKNPGLSPSFRFVIGLSMTLGGFSILAFFVMAVARKSFFNPQYVIPLGGMLLGNAMNSVSLGIKTFREALVGQRARMEALACLGADSGDILQPFVIRALETAMVPTLNSMVGMGIVSLPGMMTGQILAGASPLLAILYQISIMIAIASVVTLTSFSSLYGGARTLYDKKTQIIRLPEIKEH</sequence>
<dbReference type="GO" id="GO:0005886">
    <property type="term" value="C:plasma membrane"/>
    <property type="evidence" value="ECO:0007669"/>
    <property type="project" value="TreeGrafter"/>
</dbReference>
<dbReference type="InterPro" id="IPR005226">
    <property type="entry name" value="UPF0014_fam"/>
</dbReference>
<accession>A0A943EDW2</accession>
<evidence type="ECO:0000256" key="1">
    <source>
        <dbReference type="ARBA" id="ARBA00004141"/>
    </source>
</evidence>
<reference evidence="7" key="1">
    <citation type="submission" date="2021-02" db="EMBL/GenBank/DDBJ databases">
        <title>Infant gut strain persistence is associated with maternal origin, phylogeny, and functional potential including surface adhesion and iron acquisition.</title>
        <authorList>
            <person name="Lou Y.C."/>
        </authorList>
    </citation>
    <scope>NUCLEOTIDE SEQUENCE</scope>
    <source>
        <strain evidence="7">L3_106_000M1_dasL3_106_000M1_concoct_15</strain>
    </source>
</reference>
<feature type="transmembrane region" description="Helical" evidence="6">
    <location>
        <begin position="189"/>
        <end position="212"/>
    </location>
</feature>
<evidence type="ECO:0000256" key="4">
    <source>
        <dbReference type="ARBA" id="ARBA00022989"/>
    </source>
</evidence>
<feature type="transmembrane region" description="Helical" evidence="6">
    <location>
        <begin position="6"/>
        <end position="24"/>
    </location>
</feature>
<name>A0A943EDW2_9FIRM</name>
<keyword evidence="5 6" id="KW-0472">Membrane</keyword>
<feature type="transmembrane region" description="Helical" evidence="6">
    <location>
        <begin position="218"/>
        <end position="241"/>
    </location>
</feature>
<proteinExistence type="inferred from homology"/>
<dbReference type="PANTHER" id="PTHR30028:SF0">
    <property type="entry name" value="PROTEIN ALUMINUM SENSITIVE 3"/>
    <property type="match status" value="1"/>
</dbReference>
<dbReference type="PANTHER" id="PTHR30028">
    <property type="entry name" value="UPF0014 INNER MEMBRANE PROTEIN YBBM-RELATED"/>
    <property type="match status" value="1"/>
</dbReference>
<comment type="subcellular location">
    <subcellularLocation>
        <location evidence="1">Membrane</location>
        <topology evidence="1">Multi-pass membrane protein</topology>
    </subcellularLocation>
</comment>
<feature type="transmembrane region" description="Helical" evidence="6">
    <location>
        <begin position="94"/>
        <end position="113"/>
    </location>
</feature>
<dbReference type="AlphaFoldDB" id="A0A943EDW2"/>
<evidence type="ECO:0000313" key="8">
    <source>
        <dbReference type="Proteomes" id="UP000754226"/>
    </source>
</evidence>
<feature type="transmembrane region" description="Helical" evidence="6">
    <location>
        <begin position="36"/>
        <end position="58"/>
    </location>
</feature>
<dbReference type="Pfam" id="PF03649">
    <property type="entry name" value="UPF0014"/>
    <property type="match status" value="1"/>
</dbReference>
<feature type="transmembrane region" description="Helical" evidence="6">
    <location>
        <begin position="125"/>
        <end position="148"/>
    </location>
</feature>
<evidence type="ECO:0000256" key="5">
    <source>
        <dbReference type="ARBA" id="ARBA00023136"/>
    </source>
</evidence>
<comment type="caution">
    <text evidence="7">The sequence shown here is derived from an EMBL/GenBank/DDBJ whole genome shotgun (WGS) entry which is preliminary data.</text>
</comment>
<gene>
    <name evidence="7" type="ORF">KHX13_02385</name>
</gene>
<evidence type="ECO:0000256" key="2">
    <source>
        <dbReference type="ARBA" id="ARBA00005268"/>
    </source>
</evidence>
<dbReference type="EMBL" id="JAGZCZ010000002">
    <property type="protein sequence ID" value="MBS5519175.1"/>
    <property type="molecule type" value="Genomic_DNA"/>
</dbReference>